<evidence type="ECO:0000313" key="2">
    <source>
        <dbReference type="Proteomes" id="UP000265520"/>
    </source>
</evidence>
<accession>A0A392PVA3</accession>
<protein>
    <submittedName>
        <fullName evidence="1">Uncharacterized protein</fullName>
    </submittedName>
</protein>
<name>A0A392PVA3_9FABA</name>
<dbReference type="Proteomes" id="UP000265520">
    <property type="component" value="Unassembled WGS sequence"/>
</dbReference>
<dbReference type="AlphaFoldDB" id="A0A392PVA3"/>
<comment type="caution">
    <text evidence="1">The sequence shown here is derived from an EMBL/GenBank/DDBJ whole genome shotgun (WGS) entry which is preliminary data.</text>
</comment>
<sequence length="74" mass="8448">MISTLAHYDALQGGGGDAGRSFFEVKIERKPFIRWWKETKHFSNMILKNHPPDLRISMCPPAIMVAARERYDGG</sequence>
<organism evidence="1 2">
    <name type="scientific">Trifolium medium</name>
    <dbReference type="NCBI Taxonomy" id="97028"/>
    <lineage>
        <taxon>Eukaryota</taxon>
        <taxon>Viridiplantae</taxon>
        <taxon>Streptophyta</taxon>
        <taxon>Embryophyta</taxon>
        <taxon>Tracheophyta</taxon>
        <taxon>Spermatophyta</taxon>
        <taxon>Magnoliopsida</taxon>
        <taxon>eudicotyledons</taxon>
        <taxon>Gunneridae</taxon>
        <taxon>Pentapetalae</taxon>
        <taxon>rosids</taxon>
        <taxon>fabids</taxon>
        <taxon>Fabales</taxon>
        <taxon>Fabaceae</taxon>
        <taxon>Papilionoideae</taxon>
        <taxon>50 kb inversion clade</taxon>
        <taxon>NPAAA clade</taxon>
        <taxon>Hologalegina</taxon>
        <taxon>IRL clade</taxon>
        <taxon>Trifolieae</taxon>
        <taxon>Trifolium</taxon>
    </lineage>
</organism>
<dbReference type="EMBL" id="LXQA010094021">
    <property type="protein sequence ID" value="MCI14855.1"/>
    <property type="molecule type" value="Genomic_DNA"/>
</dbReference>
<keyword evidence="2" id="KW-1185">Reference proteome</keyword>
<proteinExistence type="predicted"/>
<reference evidence="1 2" key="1">
    <citation type="journal article" date="2018" name="Front. Plant Sci.">
        <title>Red Clover (Trifolium pratense) and Zigzag Clover (T. medium) - A Picture of Genomic Similarities and Differences.</title>
        <authorList>
            <person name="Dluhosova J."/>
            <person name="Istvanek J."/>
            <person name="Nedelnik J."/>
            <person name="Repkova J."/>
        </authorList>
    </citation>
    <scope>NUCLEOTIDE SEQUENCE [LARGE SCALE GENOMIC DNA]</scope>
    <source>
        <strain evidence="2">cv. 10/8</strain>
        <tissue evidence="1">Leaf</tissue>
    </source>
</reference>
<evidence type="ECO:0000313" key="1">
    <source>
        <dbReference type="EMBL" id="MCI14855.1"/>
    </source>
</evidence>